<sequence>MGGCGFVLRDCKRQVLGSAAGKIDQANDALYTEAVAFLKTIQLLSDWGIDNVEVESDASMLIKDVTCTDLDLSVHGILFKEIRAFSLAKFSSILFSFSPRACNEVANAVAMHGLSWCMIPKSCGRDMLQALPMFL</sequence>
<reference evidence="3" key="1">
    <citation type="submission" date="2023-07" db="EMBL/GenBank/DDBJ databases">
        <title>A chromosome-level genome assembly of Lolium multiflorum.</title>
        <authorList>
            <person name="Chen Y."/>
            <person name="Copetti D."/>
            <person name="Kolliker R."/>
            <person name="Studer B."/>
        </authorList>
    </citation>
    <scope>NUCLEOTIDE SEQUENCE</scope>
    <source>
        <strain evidence="3">02402/16</strain>
        <tissue evidence="3">Leaf</tissue>
    </source>
</reference>
<proteinExistence type="predicted"/>
<evidence type="ECO:0000313" key="3">
    <source>
        <dbReference type="EMBL" id="KAK1642639.1"/>
    </source>
</evidence>
<dbReference type="CDD" id="cd06222">
    <property type="entry name" value="RNase_H_like"/>
    <property type="match status" value="1"/>
</dbReference>
<dbReference type="EMBL" id="JAUUTY010000004">
    <property type="protein sequence ID" value="KAK1642639.1"/>
    <property type="molecule type" value="Genomic_DNA"/>
</dbReference>
<keyword evidence="4" id="KW-1185">Reference proteome</keyword>
<accession>A0AAD8RZU7</accession>
<protein>
    <recommendedName>
        <fullName evidence="1">RNase H type-1 domain-containing protein</fullName>
    </recommendedName>
</protein>
<dbReference type="PANTHER" id="PTHR47074">
    <property type="entry name" value="BNAC02G40300D PROTEIN"/>
    <property type="match status" value="1"/>
</dbReference>
<dbReference type="EMBL" id="JAUUTY010000004">
    <property type="protein sequence ID" value="KAK1642633.1"/>
    <property type="molecule type" value="Genomic_DNA"/>
</dbReference>
<dbReference type="GO" id="GO:0004523">
    <property type="term" value="F:RNA-DNA hybrid ribonuclease activity"/>
    <property type="evidence" value="ECO:0007669"/>
    <property type="project" value="InterPro"/>
</dbReference>
<dbReference type="PANTHER" id="PTHR47074:SF11">
    <property type="entry name" value="REVERSE TRANSCRIPTASE-LIKE PROTEIN"/>
    <property type="match status" value="1"/>
</dbReference>
<dbReference type="InterPro" id="IPR052929">
    <property type="entry name" value="RNase_H-like_EbsB-rel"/>
</dbReference>
<dbReference type="Gene3D" id="3.30.420.10">
    <property type="entry name" value="Ribonuclease H-like superfamily/Ribonuclease H"/>
    <property type="match status" value="1"/>
</dbReference>
<dbReference type="InterPro" id="IPR036397">
    <property type="entry name" value="RNaseH_sf"/>
</dbReference>
<comment type="caution">
    <text evidence="3">The sequence shown here is derived from an EMBL/GenBank/DDBJ whole genome shotgun (WGS) entry which is preliminary data.</text>
</comment>
<feature type="domain" description="RNase H type-1" evidence="1">
    <location>
        <begin position="2"/>
        <end position="112"/>
    </location>
</feature>
<organism evidence="3 4">
    <name type="scientific">Lolium multiflorum</name>
    <name type="common">Italian ryegrass</name>
    <name type="synonym">Lolium perenne subsp. multiflorum</name>
    <dbReference type="NCBI Taxonomy" id="4521"/>
    <lineage>
        <taxon>Eukaryota</taxon>
        <taxon>Viridiplantae</taxon>
        <taxon>Streptophyta</taxon>
        <taxon>Embryophyta</taxon>
        <taxon>Tracheophyta</taxon>
        <taxon>Spermatophyta</taxon>
        <taxon>Magnoliopsida</taxon>
        <taxon>Liliopsida</taxon>
        <taxon>Poales</taxon>
        <taxon>Poaceae</taxon>
        <taxon>BOP clade</taxon>
        <taxon>Pooideae</taxon>
        <taxon>Poodae</taxon>
        <taxon>Poeae</taxon>
        <taxon>Poeae Chloroplast Group 2 (Poeae type)</taxon>
        <taxon>Loliodinae</taxon>
        <taxon>Loliinae</taxon>
        <taxon>Lolium</taxon>
    </lineage>
</organism>
<evidence type="ECO:0000313" key="4">
    <source>
        <dbReference type="Proteomes" id="UP001231189"/>
    </source>
</evidence>
<dbReference type="Pfam" id="PF13456">
    <property type="entry name" value="RVT_3"/>
    <property type="match status" value="1"/>
</dbReference>
<name>A0AAD8RZU7_LOLMU</name>
<evidence type="ECO:0000313" key="2">
    <source>
        <dbReference type="EMBL" id="KAK1642633.1"/>
    </source>
</evidence>
<dbReference type="AlphaFoldDB" id="A0AAD8RZU7"/>
<dbReference type="InterPro" id="IPR044730">
    <property type="entry name" value="RNase_H-like_dom_plant"/>
</dbReference>
<evidence type="ECO:0000259" key="1">
    <source>
        <dbReference type="Pfam" id="PF13456"/>
    </source>
</evidence>
<dbReference type="Proteomes" id="UP001231189">
    <property type="component" value="Unassembled WGS sequence"/>
</dbReference>
<gene>
    <name evidence="2" type="ORF">QYE76_060438</name>
    <name evidence="3" type="ORF">QYE76_060444</name>
</gene>
<dbReference type="GO" id="GO:0003676">
    <property type="term" value="F:nucleic acid binding"/>
    <property type="evidence" value="ECO:0007669"/>
    <property type="project" value="InterPro"/>
</dbReference>
<dbReference type="InterPro" id="IPR002156">
    <property type="entry name" value="RNaseH_domain"/>
</dbReference>